<dbReference type="Proteomes" id="UP000004367">
    <property type="component" value="Unassembled WGS sequence"/>
</dbReference>
<feature type="domain" description="Aminopeptidase N-like N-terminal" evidence="16">
    <location>
        <begin position="36"/>
        <end position="205"/>
    </location>
</feature>
<dbReference type="GO" id="GO:0016285">
    <property type="term" value="F:alanyl aminopeptidase activity"/>
    <property type="evidence" value="ECO:0007669"/>
    <property type="project" value="UniProtKB-EC"/>
</dbReference>
<feature type="binding site" evidence="14">
    <location>
        <position position="310"/>
    </location>
    <ligand>
        <name>Zn(2+)</name>
        <dbReference type="ChEBI" id="CHEBI:29105"/>
        <note>catalytic</note>
    </ligand>
</feature>
<evidence type="ECO:0000256" key="12">
    <source>
        <dbReference type="ARBA" id="ARBA00029811"/>
    </source>
</evidence>
<dbReference type="InterPro" id="IPR042097">
    <property type="entry name" value="Aminopeptidase_N-like_N_sf"/>
</dbReference>
<dbReference type="CDD" id="cd09603">
    <property type="entry name" value="M1_APN_like"/>
    <property type="match status" value="1"/>
</dbReference>
<dbReference type="eggNOG" id="COG0308">
    <property type="taxonomic scope" value="Bacteria"/>
</dbReference>
<reference evidence="17 18" key="1">
    <citation type="submission" date="2012-02" db="EMBL/GenBank/DDBJ databases">
        <title>Whole genome shotgun sequence of Mobilicoccus pelagius NBRC 104925.</title>
        <authorList>
            <person name="Yoshida Y."/>
            <person name="Hosoyama A."/>
            <person name="Tsuchikane K."/>
            <person name="Katsumata H."/>
            <person name="Yamazaki S."/>
            <person name="Fujita N."/>
        </authorList>
    </citation>
    <scope>NUCLEOTIDE SEQUENCE [LARGE SCALE GENOMIC DNA]</scope>
    <source>
        <strain evidence="17 18">NBRC 104925</strain>
    </source>
</reference>
<dbReference type="RefSeq" id="WP_009483508.1">
    <property type="nucleotide sequence ID" value="NZ_BAFE01000091.1"/>
</dbReference>
<evidence type="ECO:0000256" key="4">
    <source>
        <dbReference type="ARBA" id="ARBA00012564"/>
    </source>
</evidence>
<comment type="catalytic activity">
    <reaction evidence="1">
        <text>Release of an N-terminal amino acid, Xaa-|-Yaa- from a peptide, amide or arylamide. Xaa is preferably Ala, but may be most amino acids including Pro (slow action). When a terminal hydrophobic residue is followed by a prolyl residue, the two may be released as an intact Xaa-Pro dipeptide.</text>
        <dbReference type="EC" id="3.4.11.2"/>
    </reaction>
</comment>
<evidence type="ECO:0000256" key="11">
    <source>
        <dbReference type="ARBA" id="ARBA00023049"/>
    </source>
</evidence>
<dbReference type="GO" id="GO:0008237">
    <property type="term" value="F:metallopeptidase activity"/>
    <property type="evidence" value="ECO:0007669"/>
    <property type="project" value="UniProtKB-KW"/>
</dbReference>
<keyword evidence="8 14" id="KW-0479">Metal-binding</keyword>
<dbReference type="Gene3D" id="2.60.40.1730">
    <property type="entry name" value="tricorn interacting facor f3 domain"/>
    <property type="match status" value="1"/>
</dbReference>
<accession>H5UVA7</accession>
<comment type="cofactor">
    <cofactor evidence="14">
        <name>Zn(2+)</name>
        <dbReference type="ChEBI" id="CHEBI:29105"/>
    </cofactor>
    <text evidence="14">Binds 1 zinc ion per subunit.</text>
</comment>
<evidence type="ECO:0000256" key="2">
    <source>
        <dbReference type="ARBA" id="ARBA00004496"/>
    </source>
</evidence>
<evidence type="ECO:0000256" key="8">
    <source>
        <dbReference type="ARBA" id="ARBA00022723"/>
    </source>
</evidence>
<evidence type="ECO:0000256" key="1">
    <source>
        <dbReference type="ARBA" id="ARBA00000098"/>
    </source>
</evidence>
<dbReference type="EC" id="3.4.11.2" evidence="4"/>
<evidence type="ECO:0000256" key="9">
    <source>
        <dbReference type="ARBA" id="ARBA00022801"/>
    </source>
</evidence>
<evidence type="ECO:0000256" key="6">
    <source>
        <dbReference type="ARBA" id="ARBA00022490"/>
    </source>
</evidence>
<dbReference type="InterPro" id="IPR001930">
    <property type="entry name" value="Peptidase_M1"/>
</dbReference>
<keyword evidence="17" id="KW-0031">Aminopeptidase</keyword>
<dbReference type="SUPFAM" id="SSF63737">
    <property type="entry name" value="Leukotriene A4 hydrolase N-terminal domain"/>
    <property type="match status" value="1"/>
</dbReference>
<sequence length="462" mass="51025">MPDLSLPGPIDRLVRAVGGSEPDYVSDQGSHVYDVDHYDLALDYTVRTNRLVGAARADVVLREAASEIEFDLDGLTVTEVRIDGGRVRRWRARGAKLVVPLGGKTEVGHRMQVTVFYSGHPGPRTGPWGEVGFEELTDGALVAAQPDGAPTWFPCNDRPSSRATYRIAVTTEAIYTVVANGELVSRTRASSRATSVYDNPTPTAPYLATIQVGRYGAIEPDGLETDDVPQTVHVPDRLRRRAAHDFGRQPQMMRLFSGLFGPYPFSRYDVVVTDDALEIPLEAQSLSIFGSNHADGRRHSERLVAHELAHQWFGNAVGLARWRDIWLNEGFACYAEWLWWDHLGSRRVGATAEHYYAGLLEEPRDIVVSDPGTDLMFDDRVYKRGALALHAVRCAAGDDVFFDLVRGWVAAHLESVVTTDDFRAHLAATAPRLADVLSPWIDETALPPLPSRPRGGHARGRS</sequence>
<dbReference type="PRINTS" id="PR00756">
    <property type="entry name" value="ALADIPTASE"/>
</dbReference>
<evidence type="ECO:0000313" key="18">
    <source>
        <dbReference type="Proteomes" id="UP000004367"/>
    </source>
</evidence>
<evidence type="ECO:0000256" key="10">
    <source>
        <dbReference type="ARBA" id="ARBA00022833"/>
    </source>
</evidence>
<keyword evidence="18" id="KW-1185">Reference proteome</keyword>
<organism evidence="17 18">
    <name type="scientific">Mobilicoccus pelagius NBRC 104925</name>
    <dbReference type="NCBI Taxonomy" id="1089455"/>
    <lineage>
        <taxon>Bacteria</taxon>
        <taxon>Bacillati</taxon>
        <taxon>Actinomycetota</taxon>
        <taxon>Actinomycetes</taxon>
        <taxon>Micrococcales</taxon>
        <taxon>Dermatophilaceae</taxon>
        <taxon>Mobilicoccus</taxon>
    </lineage>
</organism>
<dbReference type="PANTHER" id="PTHR45726:SF3">
    <property type="entry name" value="LEUKOTRIENE A-4 HYDROLASE"/>
    <property type="match status" value="1"/>
</dbReference>
<dbReference type="Pfam" id="PF01433">
    <property type="entry name" value="Peptidase_M1"/>
    <property type="match status" value="1"/>
</dbReference>
<dbReference type="Pfam" id="PF17900">
    <property type="entry name" value="Peptidase_M1_N"/>
    <property type="match status" value="1"/>
</dbReference>
<evidence type="ECO:0000256" key="7">
    <source>
        <dbReference type="ARBA" id="ARBA00022670"/>
    </source>
</evidence>
<gene>
    <name evidence="17" type="ORF">MOPEL_132_00320</name>
</gene>
<feature type="binding site" evidence="14">
    <location>
        <position position="306"/>
    </location>
    <ligand>
        <name>Zn(2+)</name>
        <dbReference type="ChEBI" id="CHEBI:29105"/>
        <note>catalytic</note>
    </ligand>
</feature>
<comment type="subcellular location">
    <subcellularLocation>
        <location evidence="2">Cytoplasm</location>
    </subcellularLocation>
</comment>
<dbReference type="GO" id="GO:0006508">
    <property type="term" value="P:proteolysis"/>
    <property type="evidence" value="ECO:0007669"/>
    <property type="project" value="UniProtKB-KW"/>
</dbReference>
<dbReference type="EMBL" id="BAFE01000091">
    <property type="protein sequence ID" value="GAB49665.1"/>
    <property type="molecule type" value="Genomic_DNA"/>
</dbReference>
<keyword evidence="11" id="KW-0482">Metalloprotease</keyword>
<dbReference type="InterPro" id="IPR014782">
    <property type="entry name" value="Peptidase_M1_dom"/>
</dbReference>
<dbReference type="InterPro" id="IPR045357">
    <property type="entry name" value="Aminopeptidase_N-like_N"/>
</dbReference>
<dbReference type="GO" id="GO:0005737">
    <property type="term" value="C:cytoplasm"/>
    <property type="evidence" value="ECO:0007669"/>
    <property type="project" value="UniProtKB-SubCell"/>
</dbReference>
<proteinExistence type="inferred from homology"/>
<keyword evidence="10 14" id="KW-0862">Zinc</keyword>
<keyword evidence="7" id="KW-0645">Protease</keyword>
<feature type="domain" description="Peptidase M1 membrane alanine aminopeptidase" evidence="15">
    <location>
        <begin position="253"/>
        <end position="438"/>
    </location>
</feature>
<evidence type="ECO:0000256" key="5">
    <source>
        <dbReference type="ARBA" id="ARBA00015611"/>
    </source>
</evidence>
<dbReference type="MEROPS" id="M01.033"/>
<dbReference type="OrthoDB" id="100605at2"/>
<dbReference type="InterPro" id="IPR034015">
    <property type="entry name" value="M1_LTA4H"/>
</dbReference>
<name>H5UVA7_9MICO</name>
<dbReference type="GO" id="GO:0008270">
    <property type="term" value="F:zinc ion binding"/>
    <property type="evidence" value="ECO:0007669"/>
    <property type="project" value="InterPro"/>
</dbReference>
<dbReference type="PANTHER" id="PTHR45726">
    <property type="entry name" value="LEUKOTRIENE A-4 HYDROLASE"/>
    <property type="match status" value="1"/>
</dbReference>
<evidence type="ECO:0000256" key="13">
    <source>
        <dbReference type="ARBA" id="ARBA00031533"/>
    </source>
</evidence>
<comment type="similarity">
    <text evidence="3">Belongs to the peptidase M1 family.</text>
</comment>
<evidence type="ECO:0000259" key="15">
    <source>
        <dbReference type="Pfam" id="PF01433"/>
    </source>
</evidence>
<dbReference type="SUPFAM" id="SSF55486">
    <property type="entry name" value="Metalloproteases ('zincins'), catalytic domain"/>
    <property type="match status" value="1"/>
</dbReference>
<evidence type="ECO:0000259" key="16">
    <source>
        <dbReference type="Pfam" id="PF17900"/>
    </source>
</evidence>
<dbReference type="AlphaFoldDB" id="H5UVA7"/>
<comment type="caution">
    <text evidence="17">The sequence shown here is derived from an EMBL/GenBank/DDBJ whole genome shotgun (WGS) entry which is preliminary data.</text>
</comment>
<keyword evidence="6" id="KW-0963">Cytoplasm</keyword>
<feature type="binding site" evidence="14">
    <location>
        <position position="329"/>
    </location>
    <ligand>
        <name>Zn(2+)</name>
        <dbReference type="ChEBI" id="CHEBI:29105"/>
        <note>catalytic</note>
    </ligand>
</feature>
<protein>
    <recommendedName>
        <fullName evidence="5">Aminopeptidase N</fullName>
        <ecNumber evidence="4">3.4.11.2</ecNumber>
    </recommendedName>
    <alternativeName>
        <fullName evidence="12">Alanine aminopeptidase</fullName>
    </alternativeName>
    <alternativeName>
        <fullName evidence="13">Lysyl aminopeptidase</fullName>
    </alternativeName>
</protein>
<evidence type="ECO:0000256" key="14">
    <source>
        <dbReference type="PIRSR" id="PIRSR634015-3"/>
    </source>
</evidence>
<dbReference type="InterPro" id="IPR027268">
    <property type="entry name" value="Peptidase_M4/M1_CTD_sf"/>
</dbReference>
<dbReference type="Gene3D" id="1.10.390.10">
    <property type="entry name" value="Neutral Protease Domain 2"/>
    <property type="match status" value="1"/>
</dbReference>
<evidence type="ECO:0000313" key="17">
    <source>
        <dbReference type="EMBL" id="GAB49665.1"/>
    </source>
</evidence>
<dbReference type="STRING" id="1089455.MOPEL_132_00320"/>
<keyword evidence="9" id="KW-0378">Hydrolase</keyword>
<evidence type="ECO:0000256" key="3">
    <source>
        <dbReference type="ARBA" id="ARBA00010136"/>
    </source>
</evidence>